<dbReference type="Gene3D" id="3.40.1440.10">
    <property type="entry name" value="GIY-YIG endonuclease"/>
    <property type="match status" value="1"/>
</dbReference>
<keyword evidence="4" id="KW-1185">Reference proteome</keyword>
<comment type="caution">
    <text evidence="3">The sequence shown here is derived from an EMBL/GenBank/DDBJ whole genome shotgun (WGS) entry which is preliminary data.</text>
</comment>
<dbReference type="SUPFAM" id="SSF82771">
    <property type="entry name" value="GIY-YIG endonuclease"/>
    <property type="match status" value="1"/>
</dbReference>
<name>A0A8X8IFY5_9BACT</name>
<dbReference type="RefSeq" id="WP_092723640.1">
    <property type="nucleotide sequence ID" value="NZ_FNNO01000006.1"/>
</dbReference>
<organism evidence="3 4">
    <name type="scientific">Hydrobacter penzbergensis</name>
    <dbReference type="NCBI Taxonomy" id="1235997"/>
    <lineage>
        <taxon>Bacteria</taxon>
        <taxon>Pseudomonadati</taxon>
        <taxon>Bacteroidota</taxon>
        <taxon>Chitinophagia</taxon>
        <taxon>Chitinophagales</taxon>
        <taxon>Chitinophagaceae</taxon>
        <taxon>Hydrobacter</taxon>
    </lineage>
</organism>
<dbReference type="Pfam" id="PF01541">
    <property type="entry name" value="GIY-YIG"/>
    <property type="match status" value="1"/>
</dbReference>
<accession>A0A8X8IFY5</accession>
<proteinExistence type="inferred from homology"/>
<evidence type="ECO:0000259" key="2">
    <source>
        <dbReference type="PROSITE" id="PS50164"/>
    </source>
</evidence>
<feature type="domain" description="GIY-YIG" evidence="2">
    <location>
        <begin position="3"/>
        <end position="80"/>
    </location>
</feature>
<dbReference type="PROSITE" id="PS50164">
    <property type="entry name" value="GIY_YIG"/>
    <property type="match status" value="1"/>
</dbReference>
<dbReference type="AlphaFoldDB" id="A0A8X8IFY5"/>
<keyword evidence="3" id="KW-0540">Nuclease</keyword>
<keyword evidence="3" id="KW-0255">Endonuclease</keyword>
<comment type="similarity">
    <text evidence="1">Belongs to the UPF0213 family.</text>
</comment>
<dbReference type="EMBL" id="FNNO01000006">
    <property type="protein sequence ID" value="SDW87067.1"/>
    <property type="molecule type" value="Genomic_DNA"/>
</dbReference>
<reference evidence="3 4" key="1">
    <citation type="submission" date="2016-10" db="EMBL/GenBank/DDBJ databases">
        <authorList>
            <person name="Varghese N."/>
            <person name="Submissions S."/>
        </authorList>
    </citation>
    <scope>NUCLEOTIDE SEQUENCE [LARGE SCALE GENOMIC DNA]</scope>
    <source>
        <strain evidence="3 4">DSM 25353</strain>
    </source>
</reference>
<evidence type="ECO:0000313" key="4">
    <source>
        <dbReference type="Proteomes" id="UP000198711"/>
    </source>
</evidence>
<dbReference type="InterPro" id="IPR035901">
    <property type="entry name" value="GIY-YIG_endonuc_sf"/>
</dbReference>
<dbReference type="PANTHER" id="PTHR34477:SF5">
    <property type="entry name" value="BSL5627 PROTEIN"/>
    <property type="match status" value="1"/>
</dbReference>
<dbReference type="PANTHER" id="PTHR34477">
    <property type="entry name" value="UPF0213 PROTEIN YHBQ"/>
    <property type="match status" value="1"/>
</dbReference>
<dbReference type="Proteomes" id="UP000198711">
    <property type="component" value="Unassembled WGS sequence"/>
</dbReference>
<protein>
    <submittedName>
        <fullName evidence="3">Putative endonuclease</fullName>
    </submittedName>
</protein>
<evidence type="ECO:0000256" key="1">
    <source>
        <dbReference type="ARBA" id="ARBA00007435"/>
    </source>
</evidence>
<dbReference type="InterPro" id="IPR000305">
    <property type="entry name" value="GIY-YIG_endonuc"/>
</dbReference>
<dbReference type="CDD" id="cd10448">
    <property type="entry name" value="GIY-YIG_unchar_3"/>
    <property type="match status" value="1"/>
</dbReference>
<gene>
    <name evidence="3" type="ORF">SAMN05444410_106185</name>
</gene>
<keyword evidence="3" id="KW-0378">Hydrolase</keyword>
<dbReference type="SMART" id="SM00465">
    <property type="entry name" value="GIYc"/>
    <property type="match status" value="1"/>
</dbReference>
<evidence type="ECO:0000313" key="3">
    <source>
        <dbReference type="EMBL" id="SDW87067.1"/>
    </source>
</evidence>
<dbReference type="GO" id="GO:0004519">
    <property type="term" value="F:endonuclease activity"/>
    <property type="evidence" value="ECO:0007669"/>
    <property type="project" value="UniProtKB-KW"/>
</dbReference>
<sequence length="100" mass="12283">MQRGGSVYILTNKNKTTLYIGITADLIRRIQEHRNQENKNSFCSKYNLTYLIYYEWFIDIEEAIAREKQLKKWKRSKKEWLIASMNPGWEDLWEKEVKYW</sequence>
<dbReference type="InterPro" id="IPR050190">
    <property type="entry name" value="UPF0213_domain"/>
</dbReference>